<keyword evidence="10" id="KW-0406">Ion transport</keyword>
<dbReference type="GO" id="GO:0140114">
    <property type="term" value="P:cellular detoxification of fluoride"/>
    <property type="evidence" value="ECO:0007669"/>
    <property type="project" value="UniProtKB-UniRule"/>
</dbReference>
<name>A0A7X5UR30_9PSEU</name>
<dbReference type="AlphaFoldDB" id="A0A7X5UR30"/>
<evidence type="ECO:0000313" key="12">
    <source>
        <dbReference type="Proteomes" id="UP000545493"/>
    </source>
</evidence>
<dbReference type="HAMAP" id="MF_00454">
    <property type="entry name" value="FluC"/>
    <property type="match status" value="1"/>
</dbReference>
<comment type="activity regulation">
    <text evidence="10">Na(+) is not transported, but it plays an essential structural role and its presence is essential for fluoride channel function.</text>
</comment>
<evidence type="ECO:0000256" key="1">
    <source>
        <dbReference type="ARBA" id="ARBA00004651"/>
    </source>
</evidence>
<evidence type="ECO:0000256" key="6">
    <source>
        <dbReference type="ARBA" id="ARBA00023303"/>
    </source>
</evidence>
<gene>
    <name evidence="10" type="primary">fluC</name>
    <name evidence="10" type="synonym">crcB</name>
    <name evidence="11" type="ORF">FHU38_002993</name>
</gene>
<evidence type="ECO:0000256" key="2">
    <source>
        <dbReference type="ARBA" id="ARBA00022475"/>
    </source>
</evidence>
<evidence type="ECO:0000256" key="10">
    <source>
        <dbReference type="HAMAP-Rule" id="MF_00454"/>
    </source>
</evidence>
<keyword evidence="3 10" id="KW-0812">Transmembrane</keyword>
<keyword evidence="5 10" id="KW-0472">Membrane</keyword>
<comment type="catalytic activity">
    <reaction evidence="8">
        <text>fluoride(in) = fluoride(out)</text>
        <dbReference type="Rhea" id="RHEA:76159"/>
        <dbReference type="ChEBI" id="CHEBI:17051"/>
    </reaction>
    <physiologicalReaction direction="left-to-right" evidence="8">
        <dbReference type="Rhea" id="RHEA:76160"/>
    </physiologicalReaction>
</comment>
<keyword evidence="2 10" id="KW-1003">Cell membrane</keyword>
<feature type="transmembrane region" description="Helical" evidence="10">
    <location>
        <begin position="7"/>
        <end position="27"/>
    </location>
</feature>
<comment type="function">
    <text evidence="9 10">Fluoride-specific ion channel. Important for reducing fluoride concentration in the cell, thus reducing its toxicity.</text>
</comment>
<dbReference type="PANTHER" id="PTHR28259:SF1">
    <property type="entry name" value="FLUORIDE EXPORT PROTEIN 1-RELATED"/>
    <property type="match status" value="1"/>
</dbReference>
<evidence type="ECO:0000256" key="7">
    <source>
        <dbReference type="ARBA" id="ARBA00035120"/>
    </source>
</evidence>
<accession>A0A7X5UR30</accession>
<sequence>MRRAGQWDVLLVIAAGGALGSLARYGLTVALPHPRGGLALSTLLANVLGCLLIGVLMVVISQLAQPHRLLRPFLGIGLLGGFTTFSTYVVDAMRSVLEGRPGLAIGYAVGSVLASLVAVAAGMLVTRAVIRRARQAGGA</sequence>
<proteinExistence type="inferred from homology"/>
<organism evidence="11 12">
    <name type="scientific">Saccharomonospora amisosensis</name>
    <dbReference type="NCBI Taxonomy" id="1128677"/>
    <lineage>
        <taxon>Bacteria</taxon>
        <taxon>Bacillati</taxon>
        <taxon>Actinomycetota</taxon>
        <taxon>Actinomycetes</taxon>
        <taxon>Pseudonocardiales</taxon>
        <taxon>Pseudonocardiaceae</taxon>
        <taxon>Saccharomonospora</taxon>
    </lineage>
</organism>
<dbReference type="RefSeq" id="WP_167171699.1">
    <property type="nucleotide sequence ID" value="NZ_JAAOYM010000001.1"/>
</dbReference>
<feature type="transmembrane region" description="Helical" evidence="10">
    <location>
        <begin position="102"/>
        <end position="125"/>
    </location>
</feature>
<feature type="transmembrane region" description="Helical" evidence="10">
    <location>
        <begin position="72"/>
        <end position="90"/>
    </location>
</feature>
<dbReference type="InterPro" id="IPR003691">
    <property type="entry name" value="FluC"/>
</dbReference>
<evidence type="ECO:0000256" key="4">
    <source>
        <dbReference type="ARBA" id="ARBA00022989"/>
    </source>
</evidence>
<keyword evidence="10" id="KW-0813">Transport</keyword>
<evidence type="ECO:0000256" key="8">
    <source>
        <dbReference type="ARBA" id="ARBA00035585"/>
    </source>
</evidence>
<dbReference type="GO" id="GO:0005886">
    <property type="term" value="C:plasma membrane"/>
    <property type="evidence" value="ECO:0007669"/>
    <property type="project" value="UniProtKB-SubCell"/>
</dbReference>
<comment type="subcellular location">
    <subcellularLocation>
        <location evidence="1 10">Cell membrane</location>
        <topology evidence="1 10">Multi-pass membrane protein</topology>
    </subcellularLocation>
</comment>
<comment type="caution">
    <text evidence="11">The sequence shown here is derived from an EMBL/GenBank/DDBJ whole genome shotgun (WGS) entry which is preliminary data.</text>
</comment>
<feature type="transmembrane region" description="Helical" evidence="10">
    <location>
        <begin position="39"/>
        <end position="60"/>
    </location>
</feature>
<reference evidence="11 12" key="1">
    <citation type="submission" date="2020-03" db="EMBL/GenBank/DDBJ databases">
        <title>Sequencing the genomes of 1000 actinobacteria strains.</title>
        <authorList>
            <person name="Klenk H.-P."/>
        </authorList>
    </citation>
    <scope>NUCLEOTIDE SEQUENCE [LARGE SCALE GENOMIC DNA]</scope>
    <source>
        <strain evidence="11 12">DSM 45685</strain>
    </source>
</reference>
<keyword evidence="10" id="KW-0479">Metal-binding</keyword>
<dbReference type="PANTHER" id="PTHR28259">
    <property type="entry name" value="FLUORIDE EXPORT PROTEIN 1-RELATED"/>
    <property type="match status" value="1"/>
</dbReference>
<feature type="binding site" evidence="10">
    <location>
        <position position="83"/>
    </location>
    <ligand>
        <name>Na(+)</name>
        <dbReference type="ChEBI" id="CHEBI:29101"/>
        <note>structural</note>
    </ligand>
</feature>
<feature type="binding site" evidence="10">
    <location>
        <position position="80"/>
    </location>
    <ligand>
        <name>Na(+)</name>
        <dbReference type="ChEBI" id="CHEBI:29101"/>
        <note>structural</note>
    </ligand>
</feature>
<evidence type="ECO:0000256" key="3">
    <source>
        <dbReference type="ARBA" id="ARBA00022692"/>
    </source>
</evidence>
<keyword evidence="12" id="KW-1185">Reference proteome</keyword>
<dbReference type="EMBL" id="JAAOYM010000001">
    <property type="protein sequence ID" value="NIJ12649.1"/>
    <property type="molecule type" value="Genomic_DNA"/>
</dbReference>
<evidence type="ECO:0000256" key="5">
    <source>
        <dbReference type="ARBA" id="ARBA00023136"/>
    </source>
</evidence>
<dbReference type="Proteomes" id="UP000545493">
    <property type="component" value="Unassembled WGS sequence"/>
</dbReference>
<comment type="similarity">
    <text evidence="7 10">Belongs to the fluoride channel Fluc/FEX (TC 1.A.43) family.</text>
</comment>
<dbReference type="Pfam" id="PF02537">
    <property type="entry name" value="CRCB"/>
    <property type="match status" value="1"/>
</dbReference>
<evidence type="ECO:0000313" key="11">
    <source>
        <dbReference type="EMBL" id="NIJ12649.1"/>
    </source>
</evidence>
<protein>
    <recommendedName>
        <fullName evidence="10">Fluoride-specific ion channel FluC</fullName>
    </recommendedName>
</protein>
<keyword evidence="4 10" id="KW-1133">Transmembrane helix</keyword>
<evidence type="ECO:0000256" key="9">
    <source>
        <dbReference type="ARBA" id="ARBA00049940"/>
    </source>
</evidence>
<dbReference type="GO" id="GO:0062054">
    <property type="term" value="F:fluoride channel activity"/>
    <property type="evidence" value="ECO:0007669"/>
    <property type="project" value="UniProtKB-UniRule"/>
</dbReference>
<keyword evidence="6 10" id="KW-0407">Ion channel</keyword>
<dbReference type="GO" id="GO:0046872">
    <property type="term" value="F:metal ion binding"/>
    <property type="evidence" value="ECO:0007669"/>
    <property type="project" value="UniProtKB-KW"/>
</dbReference>
<keyword evidence="10" id="KW-0915">Sodium</keyword>